<sequence length="76" mass="7777">MRKIRTVAAAVLSGAALLFLAPYALAAEPVTSLAPPVDVDLEVEVLDDQRGPLLQAAEPVSFVPPFAPVGAEPGLG</sequence>
<accession>A0ABS5A885</accession>
<keyword evidence="1" id="KW-0732">Signal</keyword>
<reference evidence="2 3" key="1">
    <citation type="submission" date="2021-03" db="EMBL/GenBank/DDBJ databases">
        <title>Sequencing the genomes of 1000 actinobacteria strains.</title>
        <authorList>
            <person name="Klenk H.-P."/>
        </authorList>
    </citation>
    <scope>NUCLEOTIDE SEQUENCE [LARGE SCALE GENOMIC DNA]</scope>
    <source>
        <strain evidence="2 3">DSM 44580</strain>
    </source>
</reference>
<comment type="caution">
    <text evidence="2">The sequence shown here is derived from an EMBL/GenBank/DDBJ whole genome shotgun (WGS) entry which is preliminary data.</text>
</comment>
<feature type="chain" id="PRO_5046267766" evidence="1">
    <location>
        <begin position="27"/>
        <end position="76"/>
    </location>
</feature>
<dbReference type="EMBL" id="JAGIOO010000001">
    <property type="protein sequence ID" value="MBP2472790.1"/>
    <property type="molecule type" value="Genomic_DNA"/>
</dbReference>
<evidence type="ECO:0000313" key="3">
    <source>
        <dbReference type="Proteomes" id="UP001519363"/>
    </source>
</evidence>
<protein>
    <submittedName>
        <fullName evidence="2">Uncharacterized protein</fullName>
    </submittedName>
</protein>
<feature type="signal peptide" evidence="1">
    <location>
        <begin position="1"/>
        <end position="26"/>
    </location>
</feature>
<name>A0ABS5A885_9PSEU</name>
<proteinExistence type="predicted"/>
<organism evidence="2 3">
    <name type="scientific">Crossiella equi</name>
    <dbReference type="NCBI Taxonomy" id="130796"/>
    <lineage>
        <taxon>Bacteria</taxon>
        <taxon>Bacillati</taxon>
        <taxon>Actinomycetota</taxon>
        <taxon>Actinomycetes</taxon>
        <taxon>Pseudonocardiales</taxon>
        <taxon>Pseudonocardiaceae</taxon>
        <taxon>Crossiella</taxon>
    </lineage>
</organism>
<dbReference type="Proteomes" id="UP001519363">
    <property type="component" value="Unassembled WGS sequence"/>
</dbReference>
<dbReference type="RefSeq" id="WP_086780889.1">
    <property type="nucleotide sequence ID" value="NZ_JAGIOO010000001.1"/>
</dbReference>
<gene>
    <name evidence="2" type="ORF">JOF53_001662</name>
</gene>
<evidence type="ECO:0000313" key="2">
    <source>
        <dbReference type="EMBL" id="MBP2472790.1"/>
    </source>
</evidence>
<evidence type="ECO:0000256" key="1">
    <source>
        <dbReference type="SAM" id="SignalP"/>
    </source>
</evidence>
<keyword evidence="3" id="KW-1185">Reference proteome</keyword>